<organism evidence="1 2">
    <name type="scientific">Bionectria ochroleuca</name>
    <name type="common">Gliocladium roseum</name>
    <dbReference type="NCBI Taxonomy" id="29856"/>
    <lineage>
        <taxon>Eukaryota</taxon>
        <taxon>Fungi</taxon>
        <taxon>Dikarya</taxon>
        <taxon>Ascomycota</taxon>
        <taxon>Pezizomycotina</taxon>
        <taxon>Sordariomycetes</taxon>
        <taxon>Hypocreomycetidae</taxon>
        <taxon>Hypocreales</taxon>
        <taxon>Bionectriaceae</taxon>
        <taxon>Clonostachys</taxon>
    </lineage>
</organism>
<sequence length="71" mass="8075">MIATGPITYGALTFFPRAHALHESGDITARYSFQSWLVDHLPRATRIKVRRQRSAINTKGWNQPAGWPNKI</sequence>
<comment type="caution">
    <text evidence="1">The sequence shown here is derived from an EMBL/GenBank/DDBJ whole genome shotgun (WGS) entry which is preliminary data.</text>
</comment>
<protein>
    <submittedName>
        <fullName evidence="1">Uncharacterized protein</fullName>
    </submittedName>
</protein>
<gene>
    <name evidence="1" type="ORF">CLO192961_LOCUS101509</name>
</gene>
<accession>A0ABY6TYM5</accession>
<dbReference type="Proteomes" id="UP000766486">
    <property type="component" value="Unassembled WGS sequence"/>
</dbReference>
<dbReference type="EMBL" id="CABFNS010000699">
    <property type="protein sequence ID" value="VUC23126.1"/>
    <property type="molecule type" value="Genomic_DNA"/>
</dbReference>
<reference evidence="1 2" key="1">
    <citation type="submission" date="2019-06" db="EMBL/GenBank/DDBJ databases">
        <authorList>
            <person name="Broberg M."/>
        </authorList>
    </citation>
    <scope>NUCLEOTIDE SEQUENCE [LARGE SCALE GENOMIC DNA]</scope>
</reference>
<evidence type="ECO:0000313" key="2">
    <source>
        <dbReference type="Proteomes" id="UP000766486"/>
    </source>
</evidence>
<keyword evidence="2" id="KW-1185">Reference proteome</keyword>
<name>A0ABY6TYM5_BIOOC</name>
<proteinExistence type="predicted"/>
<evidence type="ECO:0000313" key="1">
    <source>
        <dbReference type="EMBL" id="VUC23126.1"/>
    </source>
</evidence>